<reference evidence="2 3" key="1">
    <citation type="journal article" date="2016" name="Mol. Biol. Evol.">
        <title>Comparative Genomics of Early-Diverging Mushroom-Forming Fungi Provides Insights into the Origins of Lignocellulose Decay Capabilities.</title>
        <authorList>
            <person name="Nagy L.G."/>
            <person name="Riley R."/>
            <person name="Tritt A."/>
            <person name="Adam C."/>
            <person name="Daum C."/>
            <person name="Floudas D."/>
            <person name="Sun H."/>
            <person name="Yadav J.S."/>
            <person name="Pangilinan J."/>
            <person name="Larsson K.H."/>
            <person name="Matsuura K."/>
            <person name="Barry K."/>
            <person name="Labutti K."/>
            <person name="Kuo R."/>
            <person name="Ohm R.A."/>
            <person name="Bhattacharya S.S."/>
            <person name="Shirouzu T."/>
            <person name="Yoshinaga Y."/>
            <person name="Martin F.M."/>
            <person name="Grigoriev I.V."/>
            <person name="Hibbett D.S."/>
        </authorList>
    </citation>
    <scope>NUCLEOTIDE SEQUENCE [LARGE SCALE GENOMIC DNA]</scope>
    <source>
        <strain evidence="2 3">HHB12029</strain>
    </source>
</reference>
<protein>
    <recommendedName>
        <fullName evidence="1">Endonuclease/exonuclease/phosphatase domain-containing protein</fullName>
    </recommendedName>
</protein>
<proteinExistence type="predicted"/>
<dbReference type="Pfam" id="PF03372">
    <property type="entry name" value="Exo_endo_phos"/>
    <property type="match status" value="1"/>
</dbReference>
<name>A0A166AP81_EXIGL</name>
<evidence type="ECO:0000259" key="1">
    <source>
        <dbReference type="Pfam" id="PF03372"/>
    </source>
</evidence>
<dbReference type="InParanoid" id="A0A166AP81"/>
<dbReference type="EMBL" id="KV425982">
    <property type="protein sequence ID" value="KZV93879.1"/>
    <property type="molecule type" value="Genomic_DNA"/>
</dbReference>
<evidence type="ECO:0000313" key="3">
    <source>
        <dbReference type="Proteomes" id="UP000077266"/>
    </source>
</evidence>
<dbReference type="InterPro" id="IPR005135">
    <property type="entry name" value="Endo/exonuclease/phosphatase"/>
</dbReference>
<feature type="domain" description="Endonuclease/exonuclease/phosphatase" evidence="1">
    <location>
        <begin position="88"/>
        <end position="300"/>
    </location>
</feature>
<dbReference type="Gene3D" id="3.60.10.10">
    <property type="entry name" value="Endonuclease/exonuclease/phosphatase"/>
    <property type="match status" value="1"/>
</dbReference>
<accession>A0A166AP81</accession>
<organism evidence="2 3">
    <name type="scientific">Exidia glandulosa HHB12029</name>
    <dbReference type="NCBI Taxonomy" id="1314781"/>
    <lineage>
        <taxon>Eukaryota</taxon>
        <taxon>Fungi</taxon>
        <taxon>Dikarya</taxon>
        <taxon>Basidiomycota</taxon>
        <taxon>Agaricomycotina</taxon>
        <taxon>Agaricomycetes</taxon>
        <taxon>Auriculariales</taxon>
        <taxon>Exidiaceae</taxon>
        <taxon>Exidia</taxon>
    </lineage>
</organism>
<dbReference type="OrthoDB" id="3041680at2759"/>
<keyword evidence="3" id="KW-1185">Reference proteome</keyword>
<dbReference type="InterPro" id="IPR036691">
    <property type="entry name" value="Endo/exonu/phosph_ase_sf"/>
</dbReference>
<dbReference type="AlphaFoldDB" id="A0A166AP81"/>
<evidence type="ECO:0000313" key="2">
    <source>
        <dbReference type="EMBL" id="KZV93879.1"/>
    </source>
</evidence>
<dbReference type="GO" id="GO:0003824">
    <property type="term" value="F:catalytic activity"/>
    <property type="evidence" value="ECO:0007669"/>
    <property type="project" value="InterPro"/>
</dbReference>
<sequence>MLSLELGLPPVSLKWERLQRTICRRRRLLLCLPRGRVAGTRLKVVHEEEGVEPVEGETGTEEAASISPVCSQFVSDILVFTVPQVGVLSWNINGDLHQKMEDEDLMAILENFELIMLQETHLLPGEHDSLVIPPGYEVYSCPRPSPQNLSQQWGGVLALVHHLLEHSFRADISSPDVLVLDVAGICVINAYLPPQQSSAMAASDPNPVERFIAALTACSARPTVPVLVMLDANGRTADRQSTAWGPARTSLDTLLETRGREVIRIFGEHDLAILNGILNLFPSSGGWTSSQPAGTSVIDYMACGRALLDLIECFDVGPDVPKIPHELSTRITHDQAL</sequence>
<dbReference type="Proteomes" id="UP000077266">
    <property type="component" value="Unassembled WGS sequence"/>
</dbReference>
<gene>
    <name evidence="2" type="ORF">EXIGLDRAFT_786975</name>
</gene>
<dbReference type="SUPFAM" id="SSF56219">
    <property type="entry name" value="DNase I-like"/>
    <property type="match status" value="1"/>
</dbReference>